<keyword evidence="1" id="KW-0472">Membrane</keyword>
<dbReference type="Gene3D" id="3.40.50.2000">
    <property type="entry name" value="Glycogen Phosphorylase B"/>
    <property type="match status" value="2"/>
</dbReference>
<evidence type="ECO:0000313" key="3">
    <source>
        <dbReference type="Proteomes" id="UP000199595"/>
    </source>
</evidence>
<organism evidence="2 3">
    <name type="scientific">Lutibacter oricola</name>
    <dbReference type="NCBI Taxonomy" id="762486"/>
    <lineage>
        <taxon>Bacteria</taxon>
        <taxon>Pseudomonadati</taxon>
        <taxon>Bacteroidota</taxon>
        <taxon>Flavobacteriia</taxon>
        <taxon>Flavobacteriales</taxon>
        <taxon>Flavobacteriaceae</taxon>
        <taxon>Lutibacter</taxon>
    </lineage>
</organism>
<name>A0A1H2TQ74_9FLAO</name>
<gene>
    <name evidence="2" type="ORF">SAMN05444411_101774</name>
</gene>
<dbReference type="Proteomes" id="UP000199595">
    <property type="component" value="Unassembled WGS sequence"/>
</dbReference>
<keyword evidence="3" id="KW-1185">Reference proteome</keyword>
<dbReference type="OrthoDB" id="919017at2"/>
<accession>A0A1H2TQ74</accession>
<keyword evidence="1" id="KW-1133">Transmembrane helix</keyword>
<evidence type="ECO:0000256" key="1">
    <source>
        <dbReference type="SAM" id="Phobius"/>
    </source>
</evidence>
<dbReference type="SUPFAM" id="SSF53756">
    <property type="entry name" value="UDP-Glycosyltransferase/glycogen phosphorylase"/>
    <property type="match status" value="1"/>
</dbReference>
<dbReference type="AlphaFoldDB" id="A0A1H2TQ74"/>
<reference evidence="2 3" key="1">
    <citation type="submission" date="2016-10" db="EMBL/GenBank/DDBJ databases">
        <authorList>
            <person name="de Groot N.N."/>
        </authorList>
    </citation>
    <scope>NUCLEOTIDE SEQUENCE [LARGE SCALE GENOMIC DNA]</scope>
    <source>
        <strain evidence="2 3">DSM 24956</strain>
    </source>
</reference>
<dbReference type="STRING" id="762486.SAMN05444411_101774"/>
<dbReference type="RefSeq" id="WP_090119891.1">
    <property type="nucleotide sequence ID" value="NZ_FNNJ01000001.1"/>
</dbReference>
<keyword evidence="2" id="KW-0808">Transferase</keyword>
<dbReference type="EMBL" id="FNNJ01000001">
    <property type="protein sequence ID" value="SDW45952.1"/>
    <property type="molecule type" value="Genomic_DNA"/>
</dbReference>
<evidence type="ECO:0000313" key="2">
    <source>
        <dbReference type="EMBL" id="SDW45952.1"/>
    </source>
</evidence>
<sequence length="382" mass="44921">MERRVMVFDNLIVGHHLEYINHLYNIALKKQNHKFIFVVPKEFVNIKDKFNWNDSSNIEFDYLSSRELIKCNNVNLFIGAYYKSRLVKRKLKEHNCSSLFLIMIMQFLPFIAFMLNARVKISGIIYAVYLYKWKESNFIIKMFNIFKYLIIGRAKVFESVFVLNDNSSANYFNHLYKTSKFKNLPDPFIPIKNDGLLDIRNEYNISNEKKIYIHFGDLTERKGTLTILKSIEFLTKEEGKQNCFIFAGRISKDIKEEFSELLKRINLRVQILVFDEFCSYEFLGALCRASNYILIPYSNISQSSGVLGYAAQFGRPVVGPKQGLLGKLIRKNKLGYTLEKVDENYLSDFYKSNYTYKPNKSNYLIENNVESFTKCIIENFIE</sequence>
<keyword evidence="1" id="KW-0812">Transmembrane</keyword>
<feature type="transmembrane region" description="Helical" evidence="1">
    <location>
        <begin position="98"/>
        <end position="115"/>
    </location>
</feature>
<dbReference type="GO" id="GO:0016740">
    <property type="term" value="F:transferase activity"/>
    <property type="evidence" value="ECO:0007669"/>
    <property type="project" value="UniProtKB-KW"/>
</dbReference>
<proteinExistence type="predicted"/>
<protein>
    <submittedName>
        <fullName evidence="2">Glycosyltransferase involved in cell wall bisynthesis</fullName>
    </submittedName>
</protein>